<protein>
    <submittedName>
        <fullName evidence="1">Uncharacterized protein</fullName>
    </submittedName>
</protein>
<feature type="non-terminal residue" evidence="1">
    <location>
        <position position="1"/>
    </location>
</feature>
<evidence type="ECO:0000313" key="2">
    <source>
        <dbReference type="Proteomes" id="UP000265520"/>
    </source>
</evidence>
<keyword evidence="2" id="KW-1185">Reference proteome</keyword>
<dbReference type="Proteomes" id="UP000265520">
    <property type="component" value="Unassembled WGS sequence"/>
</dbReference>
<name>A0A392QUL4_9FABA</name>
<sequence length="42" mass="4559">AASFRCGIDASNPPEYICCSWSHLIRSLLSDFGPEAFLLLSA</sequence>
<accession>A0A392QUL4</accession>
<dbReference type="EMBL" id="LXQA010162772">
    <property type="protein sequence ID" value="MCI27988.1"/>
    <property type="molecule type" value="Genomic_DNA"/>
</dbReference>
<comment type="caution">
    <text evidence="1">The sequence shown here is derived from an EMBL/GenBank/DDBJ whole genome shotgun (WGS) entry which is preliminary data.</text>
</comment>
<reference evidence="1 2" key="1">
    <citation type="journal article" date="2018" name="Front. Plant Sci.">
        <title>Red Clover (Trifolium pratense) and Zigzag Clover (T. medium) - A Picture of Genomic Similarities and Differences.</title>
        <authorList>
            <person name="Dluhosova J."/>
            <person name="Istvanek J."/>
            <person name="Nedelnik J."/>
            <person name="Repkova J."/>
        </authorList>
    </citation>
    <scope>NUCLEOTIDE SEQUENCE [LARGE SCALE GENOMIC DNA]</scope>
    <source>
        <strain evidence="2">cv. 10/8</strain>
        <tissue evidence="1">Leaf</tissue>
    </source>
</reference>
<organism evidence="1 2">
    <name type="scientific">Trifolium medium</name>
    <dbReference type="NCBI Taxonomy" id="97028"/>
    <lineage>
        <taxon>Eukaryota</taxon>
        <taxon>Viridiplantae</taxon>
        <taxon>Streptophyta</taxon>
        <taxon>Embryophyta</taxon>
        <taxon>Tracheophyta</taxon>
        <taxon>Spermatophyta</taxon>
        <taxon>Magnoliopsida</taxon>
        <taxon>eudicotyledons</taxon>
        <taxon>Gunneridae</taxon>
        <taxon>Pentapetalae</taxon>
        <taxon>rosids</taxon>
        <taxon>fabids</taxon>
        <taxon>Fabales</taxon>
        <taxon>Fabaceae</taxon>
        <taxon>Papilionoideae</taxon>
        <taxon>50 kb inversion clade</taxon>
        <taxon>NPAAA clade</taxon>
        <taxon>Hologalegina</taxon>
        <taxon>IRL clade</taxon>
        <taxon>Trifolieae</taxon>
        <taxon>Trifolium</taxon>
    </lineage>
</organism>
<evidence type="ECO:0000313" key="1">
    <source>
        <dbReference type="EMBL" id="MCI27988.1"/>
    </source>
</evidence>
<proteinExistence type="predicted"/>
<dbReference type="AlphaFoldDB" id="A0A392QUL4"/>